<name>A0A1E3M012_9SPHN</name>
<evidence type="ECO:0000313" key="3">
    <source>
        <dbReference type="EMBL" id="ODP39361.1"/>
    </source>
</evidence>
<keyword evidence="4" id="KW-1185">Reference proteome</keyword>
<feature type="region of interest" description="Disordered" evidence="2">
    <location>
        <begin position="1"/>
        <end position="23"/>
    </location>
</feature>
<dbReference type="SUPFAM" id="SSF53955">
    <property type="entry name" value="Lysozyme-like"/>
    <property type="match status" value="1"/>
</dbReference>
<dbReference type="Proteomes" id="UP000094487">
    <property type="component" value="Unassembled WGS sequence"/>
</dbReference>
<dbReference type="STRING" id="1888892.BFL28_11170"/>
<dbReference type="EMBL" id="MDDS01000006">
    <property type="protein sequence ID" value="ODP39361.1"/>
    <property type="molecule type" value="Genomic_DNA"/>
</dbReference>
<feature type="compositionally biased region" description="Basic and acidic residues" evidence="2">
    <location>
        <begin position="293"/>
        <end position="325"/>
    </location>
</feature>
<dbReference type="AlphaFoldDB" id="A0A1E3M012"/>
<comment type="caution">
    <text evidence="3">The sequence shown here is derived from an EMBL/GenBank/DDBJ whole genome shotgun (WGS) entry which is preliminary data.</text>
</comment>
<feature type="region of interest" description="Disordered" evidence="2">
    <location>
        <begin position="293"/>
        <end position="334"/>
    </location>
</feature>
<sequence length="825" mass="87864">MEAAMTDMRAQGPTAFYDLDGPPTLPIADRPEDMPETPAWEGFKAGWRTAKDDWPGESGDQLISSYSPIIAALKAETGKSDTDYVWVGRSSGGVNEMAVFADLAKVRARKPGFLPDVPDSVDAWRAVVTQRQKQRRGDDLQKLERTRGIGTVAGYAGGFAGAAVDPVNLMTLPLGGGGSTIARRILAEAVTNMAVEAVEQPMIAAERAKRGETLTVGEGVANVGIAGVAGAAIQGAVVEPLSAIARRKLGKKATEAQRAAINVVERDEEIDATSPFKPGPATEVHRQRLAEAERVLNGEQPPRSEPRISPEASRRAVKDKIRRAESSPTDDYNEASGAMGPYQFLASTWVRYYKRRYGASGLTDAQIAAKRRDPALNEQLMDDMLGDSERALASIGARATPGNLYLAHFAGQGGAKAILRAAPDTPIERLMSRKAIQQNAFLKGMTADDVIRWAHRRVGGDPDAPALRREQFGTDDEWAAAQRAVDAAEDDIARAQRDAADLTESMIARAPVDEPRPRGADWMPEGEGVEMVRLYRGEPAERAPDVPDVPGTDVGDGLRTYTPDEAAARAAAGEGGSIRAVDVPASAADDLAVPTGLKGLQRRMKRELADAIEQDLQPALRPTVAPEAVDDWIISRHMIAESGPSGYRVEQSDDGSFATVVLRGHDGQAKAGLFVPTDPESLANFGGLISYVSPAIRRKGVATRLYNIARDAGLPVEQLSGRGDLTPDGAAFASAWRERAAPLRAEGAERFDDAVNGPGAQATVQSLEHDLRMAAATNPDEIVRIEADGVEADMRLADVLDDLDADNSALIAARACLAPGKAGVA</sequence>
<evidence type="ECO:0000256" key="2">
    <source>
        <dbReference type="SAM" id="MobiDB-lite"/>
    </source>
</evidence>
<keyword evidence="1" id="KW-0175">Coiled coil</keyword>
<proteinExistence type="predicted"/>
<organism evidence="3 4">
    <name type="scientific">Sphingomonas turrisvirgatae</name>
    <dbReference type="NCBI Taxonomy" id="1888892"/>
    <lineage>
        <taxon>Bacteria</taxon>
        <taxon>Pseudomonadati</taxon>
        <taxon>Pseudomonadota</taxon>
        <taxon>Alphaproteobacteria</taxon>
        <taxon>Sphingomonadales</taxon>
        <taxon>Sphingomonadaceae</taxon>
        <taxon>Sphingomonas</taxon>
    </lineage>
</organism>
<reference evidence="3 4" key="1">
    <citation type="submission" date="2016-08" db="EMBL/GenBank/DDBJ databases">
        <title>Draft genome of the agarase producing Sphingomonas sp. MCT13.</title>
        <authorList>
            <person name="D'Andrea M.M."/>
            <person name="Rossolini G.M."/>
            <person name="Thaller M.C."/>
        </authorList>
    </citation>
    <scope>NUCLEOTIDE SEQUENCE [LARGE SCALE GENOMIC DNA]</scope>
    <source>
        <strain evidence="3 4">MCT13</strain>
    </source>
</reference>
<accession>A0A1E3M012</accession>
<evidence type="ECO:0000313" key="4">
    <source>
        <dbReference type="Proteomes" id="UP000094487"/>
    </source>
</evidence>
<feature type="coiled-coil region" evidence="1">
    <location>
        <begin position="478"/>
        <end position="505"/>
    </location>
</feature>
<dbReference type="InterPro" id="IPR023346">
    <property type="entry name" value="Lysozyme-like_dom_sf"/>
</dbReference>
<protein>
    <submittedName>
        <fullName evidence="3">Uncharacterized protein</fullName>
    </submittedName>
</protein>
<evidence type="ECO:0000256" key="1">
    <source>
        <dbReference type="SAM" id="Coils"/>
    </source>
</evidence>
<dbReference type="Gene3D" id="1.10.530.10">
    <property type="match status" value="1"/>
</dbReference>
<gene>
    <name evidence="3" type="ORF">BFL28_11170</name>
</gene>